<evidence type="ECO:0000256" key="4">
    <source>
        <dbReference type="PIRSR" id="PIRSR000097-3"/>
    </source>
</evidence>
<proteinExistence type="predicted"/>
<evidence type="ECO:0000259" key="5">
    <source>
        <dbReference type="Pfam" id="PF00248"/>
    </source>
</evidence>
<dbReference type="InterPro" id="IPR036812">
    <property type="entry name" value="NAD(P)_OxRdtase_dom_sf"/>
</dbReference>
<dbReference type="EMBL" id="JACAZI010000016">
    <property type="protein sequence ID" value="KAF7343204.1"/>
    <property type="molecule type" value="Genomic_DNA"/>
</dbReference>
<keyword evidence="7" id="KW-1185">Reference proteome</keyword>
<feature type="domain" description="NADP-dependent oxidoreductase" evidence="5">
    <location>
        <begin position="31"/>
        <end position="285"/>
    </location>
</feature>
<dbReference type="Gene3D" id="3.20.20.100">
    <property type="entry name" value="NADP-dependent oxidoreductase domain"/>
    <property type="match status" value="1"/>
</dbReference>
<dbReference type="AlphaFoldDB" id="A0A8H6XMP9"/>
<dbReference type="InterPro" id="IPR018170">
    <property type="entry name" value="Aldo/ket_reductase_CS"/>
</dbReference>
<dbReference type="OrthoDB" id="416253at2759"/>
<organism evidence="6 7">
    <name type="scientific">Mycena venus</name>
    <dbReference type="NCBI Taxonomy" id="2733690"/>
    <lineage>
        <taxon>Eukaryota</taxon>
        <taxon>Fungi</taxon>
        <taxon>Dikarya</taxon>
        <taxon>Basidiomycota</taxon>
        <taxon>Agaricomycotina</taxon>
        <taxon>Agaricomycetes</taxon>
        <taxon>Agaricomycetidae</taxon>
        <taxon>Agaricales</taxon>
        <taxon>Marasmiineae</taxon>
        <taxon>Mycenaceae</taxon>
        <taxon>Mycena</taxon>
    </lineage>
</organism>
<sequence length="312" mass="34860">MAAIPSIKLNTGALIPAIGLGGGPDDFTPEAFAGSEKWLRTGFEAGYRHIDTAWIYGTEPAVGAAFRASRLHREEVFVTTKLPWHHQKYVERSFNDSLSRLGLDYVDLYLMHWPQALEYLTGYDLPPMFEEITGGFQVLETPTFNDTWAKFERLHASGKARAIGVSNFSIKTLERLFKTAKIVPAVNQVEMHPYLADTELLEYCRSKGIVVTAYSPTGHAKVRSDPTLVALAKKYNVTPTQIILAWHLARGVVTVPKSSNAGRQKENLTLPTLSAEDLATVTALNRKERCEAWTKFGPDGKMLGWTREQYGW</sequence>
<gene>
    <name evidence="6" type="ORF">MVEN_01751600</name>
</gene>
<dbReference type="Proteomes" id="UP000620124">
    <property type="component" value="Unassembled WGS sequence"/>
</dbReference>
<dbReference type="PIRSF" id="PIRSF000097">
    <property type="entry name" value="AKR"/>
    <property type="match status" value="1"/>
</dbReference>
<dbReference type="PANTHER" id="PTHR11732">
    <property type="entry name" value="ALDO/KETO REDUCTASE"/>
    <property type="match status" value="1"/>
</dbReference>
<feature type="active site" description="Proton donor" evidence="2">
    <location>
        <position position="56"/>
    </location>
</feature>
<protein>
    <submittedName>
        <fullName evidence="6">Aldo/keto reductase</fullName>
    </submittedName>
</protein>
<dbReference type="InterPro" id="IPR020471">
    <property type="entry name" value="AKR"/>
</dbReference>
<feature type="site" description="Lowers pKa of active site Tyr" evidence="4">
    <location>
        <position position="81"/>
    </location>
</feature>
<comment type="caution">
    <text evidence="6">The sequence shown here is derived from an EMBL/GenBank/DDBJ whole genome shotgun (WGS) entry which is preliminary data.</text>
</comment>
<accession>A0A8H6XMP9</accession>
<name>A0A8H6XMP9_9AGAR</name>
<dbReference type="PROSITE" id="PS00062">
    <property type="entry name" value="ALDOKETO_REDUCTASE_2"/>
    <property type="match status" value="1"/>
</dbReference>
<evidence type="ECO:0000256" key="3">
    <source>
        <dbReference type="PIRSR" id="PIRSR000097-2"/>
    </source>
</evidence>
<keyword evidence="1" id="KW-0560">Oxidoreductase</keyword>
<dbReference type="PROSITE" id="PS00798">
    <property type="entry name" value="ALDOKETO_REDUCTASE_1"/>
    <property type="match status" value="1"/>
</dbReference>
<dbReference type="CDD" id="cd19071">
    <property type="entry name" value="AKR_AKR1-5-like"/>
    <property type="match status" value="1"/>
</dbReference>
<evidence type="ECO:0000313" key="6">
    <source>
        <dbReference type="EMBL" id="KAF7343204.1"/>
    </source>
</evidence>
<dbReference type="PRINTS" id="PR00069">
    <property type="entry name" value="ALDKETRDTASE"/>
</dbReference>
<dbReference type="GO" id="GO:0016616">
    <property type="term" value="F:oxidoreductase activity, acting on the CH-OH group of donors, NAD or NADP as acceptor"/>
    <property type="evidence" value="ECO:0007669"/>
    <property type="project" value="UniProtKB-ARBA"/>
</dbReference>
<reference evidence="6" key="1">
    <citation type="submission" date="2020-05" db="EMBL/GenBank/DDBJ databases">
        <title>Mycena genomes resolve the evolution of fungal bioluminescence.</title>
        <authorList>
            <person name="Tsai I.J."/>
        </authorList>
    </citation>
    <scope>NUCLEOTIDE SEQUENCE</scope>
    <source>
        <strain evidence="6">CCC161011</strain>
    </source>
</reference>
<dbReference type="FunFam" id="3.20.20.100:FF:000002">
    <property type="entry name" value="2,5-diketo-D-gluconic acid reductase A"/>
    <property type="match status" value="1"/>
</dbReference>
<dbReference type="Pfam" id="PF00248">
    <property type="entry name" value="Aldo_ket_red"/>
    <property type="match status" value="1"/>
</dbReference>
<dbReference type="PROSITE" id="PS00063">
    <property type="entry name" value="ALDOKETO_REDUCTASE_3"/>
    <property type="match status" value="1"/>
</dbReference>
<evidence type="ECO:0000256" key="1">
    <source>
        <dbReference type="ARBA" id="ARBA00023002"/>
    </source>
</evidence>
<evidence type="ECO:0000256" key="2">
    <source>
        <dbReference type="PIRSR" id="PIRSR000097-1"/>
    </source>
</evidence>
<dbReference type="InterPro" id="IPR023210">
    <property type="entry name" value="NADP_OxRdtase_dom"/>
</dbReference>
<evidence type="ECO:0000313" key="7">
    <source>
        <dbReference type="Proteomes" id="UP000620124"/>
    </source>
</evidence>
<feature type="binding site" evidence="3">
    <location>
        <position position="112"/>
    </location>
    <ligand>
        <name>substrate</name>
    </ligand>
</feature>
<dbReference type="SUPFAM" id="SSF51430">
    <property type="entry name" value="NAD(P)-linked oxidoreductase"/>
    <property type="match status" value="1"/>
</dbReference>